<dbReference type="InterPro" id="IPR001300">
    <property type="entry name" value="Peptidase_C2_calpain_cat"/>
</dbReference>
<name>A0ABY8TLS5_TETOB</name>
<sequence length="1108" mass="118947">MAETTYTGKHSGTAAKAIARFEQHNKTLAPPRFRKHGHEEPSHYSPLQRFDNLGMLETKFQGAFRRRELPLALTAAGEPVRWQGTTPEGKAMRPANLTQQQYQQLLPLLFEGVREGHEPYRYLASEAALDLLAVAAYPAAQQCSGRGPRPRSHAPPQSQWLLEVLPEVVAAVKAGLNTLQPSLAAHMMLMLQRLLLTNESVGPALVPHYKHLLPAMTLLMGKSVVTTAAKLKAPVYISEACDDQQAVELFQKWLQVPRLKQLTEEELVASSSLQLQYINAEQDNPSFEDAVFPTETSPEEQQAHGPVVWRRVSGNLYTPSSQHARLVQGVLQSSGSSSWFLGALAAVSCKRELLLNLIVSDECAQRGLYTVRFFKHGSWRPVVVDNRLPCMEQQQRLAFCSSGQAQELWPSLIEKAYARLHGGYAAIAAGSVGDALVDLTGGVVSKVSLSTEEHMQDAATGGLWTSIEQWLAAGSIIACMAKQPQDAAKGSLMGVLPNTPYSILEARVLPGGSKLLRLHCPWAPNGMWQGPWGLQCSSQEWMGEEGQAALAQDAALAAGLQDLATFWCTYWEFIQVFNRCWVVQLMPESWHQISLSSGWVGASAGGPAAATGSPGAAAAKEPGHAQAYPSSDDSREVQSTVAQAVQDGGVLESAASPQQQQQGLAGASVSMSSSWCCNPQFRLSVAGSGTVMVCLGQQDPQVHHQRHQPKRQRDFHIGLTLLRDKPAAGSSSSSSTAAGLSSSREVVLRFRAQAGESYMLVPYTRRAGDTGPFTLRVYGPHAMQLEQLPSPMSLVLGGQWLAHQAGGRSCHASWGSNPQYLISCQRETTALLALLRPDVANSLVPQPFDPQQCIGLTLAVPEVTPGGWGRRCCIPPGSRELVHAESDFCTMAEAVLLVRLQPEVPYVLAPSTADPGIEAPFEMRLLSSYPIELVPLPSAQTISHSGAWDAATAGGSNLHASWVNNPAYLLRLPSSVTCRISLTRIGRSSRTAGSQRLNDMLGFYVIRAARPHTAAGGRHKSAAAALKQAQLFESAFLPADSCEAELQLPAGVLLLVPCTFGPGVVGRYCLSVSSVAGTAGAGCSFSLEHVSGGLAAAGEQLMQQAAGS</sequence>
<dbReference type="InterPro" id="IPR019399">
    <property type="entry name" value="Parkin_co-regulated_protein"/>
</dbReference>
<reference evidence="8 9" key="1">
    <citation type="submission" date="2023-05" db="EMBL/GenBank/DDBJ databases">
        <title>A 100% complete, gapless, phased diploid assembly of the Scenedesmus obliquus UTEX 3031 genome.</title>
        <authorList>
            <person name="Biondi T.C."/>
            <person name="Hanschen E.R."/>
            <person name="Kwon T."/>
            <person name="Eng W."/>
            <person name="Kruse C.P.S."/>
            <person name="Koehler S.I."/>
            <person name="Kunde Y."/>
            <person name="Gleasner C.D."/>
            <person name="You Mak K.T."/>
            <person name="Polle J."/>
            <person name="Hovde B.T."/>
            <person name="Starkenburg S.R."/>
        </authorList>
    </citation>
    <scope>NUCLEOTIDE SEQUENCE [LARGE SCALE GENOMIC DNA]</scope>
    <source>
        <strain evidence="8 9">DOE0152z</strain>
    </source>
</reference>
<dbReference type="SMART" id="SM00720">
    <property type="entry name" value="calpain_III"/>
    <property type="match status" value="3"/>
</dbReference>
<keyword evidence="3" id="KW-0378">Hydrolase</keyword>
<dbReference type="InterPro" id="IPR022683">
    <property type="entry name" value="Calpain_III"/>
</dbReference>
<evidence type="ECO:0000313" key="9">
    <source>
        <dbReference type="Proteomes" id="UP001244341"/>
    </source>
</evidence>
<keyword evidence="2" id="KW-0645">Protease</keyword>
<feature type="compositionally biased region" description="Low complexity" evidence="6">
    <location>
        <begin position="604"/>
        <end position="619"/>
    </location>
</feature>
<dbReference type="InterPro" id="IPR022684">
    <property type="entry name" value="Calpain_cysteine_protease"/>
</dbReference>
<evidence type="ECO:0000256" key="1">
    <source>
        <dbReference type="ARBA" id="ARBA00007623"/>
    </source>
</evidence>
<dbReference type="Gene3D" id="2.60.120.380">
    <property type="match status" value="3"/>
</dbReference>
<evidence type="ECO:0000256" key="5">
    <source>
        <dbReference type="PROSITE-ProRule" id="PRU00239"/>
    </source>
</evidence>
<dbReference type="SMART" id="SM00230">
    <property type="entry name" value="CysPc"/>
    <property type="match status" value="1"/>
</dbReference>
<comment type="similarity">
    <text evidence="1">Belongs to the peptidase C2 family.</text>
</comment>
<dbReference type="PROSITE" id="PS50203">
    <property type="entry name" value="CALPAIN_CAT"/>
    <property type="match status" value="1"/>
</dbReference>
<dbReference type="Pfam" id="PF00648">
    <property type="entry name" value="Peptidase_C2"/>
    <property type="match status" value="1"/>
</dbReference>
<accession>A0ABY8TLS5</accession>
<comment type="caution">
    <text evidence="5">Lacks conserved residue(s) required for the propagation of feature annotation.</text>
</comment>
<dbReference type="SUPFAM" id="SSF54001">
    <property type="entry name" value="Cysteine proteinases"/>
    <property type="match status" value="1"/>
</dbReference>
<dbReference type="Proteomes" id="UP001244341">
    <property type="component" value="Chromosome 2b"/>
</dbReference>
<evidence type="ECO:0000256" key="2">
    <source>
        <dbReference type="ARBA" id="ARBA00022670"/>
    </source>
</evidence>
<proteinExistence type="inferred from homology"/>
<dbReference type="Gene3D" id="3.90.70.10">
    <property type="entry name" value="Cysteine proteinases"/>
    <property type="match status" value="1"/>
</dbReference>
<dbReference type="InterPro" id="IPR038765">
    <property type="entry name" value="Papain-like_cys_pep_sf"/>
</dbReference>
<dbReference type="Pfam" id="PF10274">
    <property type="entry name" value="ParcG"/>
    <property type="match status" value="1"/>
</dbReference>
<gene>
    <name evidence="8" type="ORF">OEZ85_010273</name>
</gene>
<dbReference type="InterPro" id="IPR022682">
    <property type="entry name" value="Calpain_domain_III"/>
</dbReference>
<keyword evidence="9" id="KW-1185">Reference proteome</keyword>
<organism evidence="8 9">
    <name type="scientific">Tetradesmus obliquus</name>
    <name type="common">Green alga</name>
    <name type="synonym">Acutodesmus obliquus</name>
    <dbReference type="NCBI Taxonomy" id="3088"/>
    <lineage>
        <taxon>Eukaryota</taxon>
        <taxon>Viridiplantae</taxon>
        <taxon>Chlorophyta</taxon>
        <taxon>core chlorophytes</taxon>
        <taxon>Chlorophyceae</taxon>
        <taxon>CS clade</taxon>
        <taxon>Sphaeropleales</taxon>
        <taxon>Scenedesmaceae</taxon>
        <taxon>Tetradesmus</taxon>
    </lineage>
</organism>
<dbReference type="Pfam" id="PF01067">
    <property type="entry name" value="Calpain_III"/>
    <property type="match status" value="2"/>
</dbReference>
<evidence type="ECO:0000259" key="7">
    <source>
        <dbReference type="PROSITE" id="PS50203"/>
    </source>
</evidence>
<keyword evidence="4" id="KW-0788">Thiol protease</keyword>
<dbReference type="SUPFAM" id="SSF49758">
    <property type="entry name" value="Calpain large subunit, middle domain (domain III)"/>
    <property type="match status" value="3"/>
</dbReference>
<dbReference type="InterPro" id="IPR036213">
    <property type="entry name" value="Calpain_III_sf"/>
</dbReference>
<evidence type="ECO:0000313" key="8">
    <source>
        <dbReference type="EMBL" id="WIA10063.1"/>
    </source>
</evidence>
<evidence type="ECO:0000256" key="4">
    <source>
        <dbReference type="ARBA" id="ARBA00022807"/>
    </source>
</evidence>
<dbReference type="PANTHER" id="PTHR10183:SF379">
    <property type="entry name" value="CALPAIN-5"/>
    <property type="match status" value="1"/>
</dbReference>
<protein>
    <recommendedName>
        <fullName evidence="7">Calpain catalytic domain-containing protein</fullName>
    </recommendedName>
</protein>
<feature type="domain" description="Calpain catalytic" evidence="7">
    <location>
        <begin position="278"/>
        <end position="586"/>
    </location>
</feature>
<dbReference type="EMBL" id="CP126209">
    <property type="protein sequence ID" value="WIA10063.1"/>
    <property type="molecule type" value="Genomic_DNA"/>
</dbReference>
<dbReference type="PANTHER" id="PTHR10183">
    <property type="entry name" value="CALPAIN"/>
    <property type="match status" value="1"/>
</dbReference>
<dbReference type="PRINTS" id="PR00704">
    <property type="entry name" value="CALPAIN"/>
</dbReference>
<evidence type="ECO:0000256" key="3">
    <source>
        <dbReference type="ARBA" id="ARBA00022801"/>
    </source>
</evidence>
<feature type="region of interest" description="Disordered" evidence="6">
    <location>
        <begin position="604"/>
        <end position="641"/>
    </location>
</feature>
<evidence type="ECO:0000256" key="6">
    <source>
        <dbReference type="SAM" id="MobiDB-lite"/>
    </source>
</evidence>